<accession>A0A183HL03</accession>
<protein>
    <submittedName>
        <fullName evidence="4">NAM-associated domain-containing protein</fullName>
    </submittedName>
</protein>
<dbReference type="AlphaFoldDB" id="A0A183HL03"/>
<dbReference type="Proteomes" id="UP000267606">
    <property type="component" value="Unassembled WGS sequence"/>
</dbReference>
<name>A0A183HL03_9BILA</name>
<dbReference type="GO" id="GO:0000398">
    <property type="term" value="P:mRNA splicing, via spliceosome"/>
    <property type="evidence" value="ECO:0007669"/>
    <property type="project" value="InterPro"/>
</dbReference>
<keyword evidence="3" id="KW-1185">Reference proteome</keyword>
<reference evidence="4" key="1">
    <citation type="submission" date="2016-06" db="UniProtKB">
        <authorList>
            <consortium name="WormBaseParasite"/>
        </authorList>
    </citation>
    <scope>IDENTIFICATION</scope>
</reference>
<dbReference type="InterPro" id="IPR007590">
    <property type="entry name" value="Saf4/Yju2"/>
</dbReference>
<sequence>YCSGDDSTKYQVPIIKVEHVEKDKEKAASSADKFDKLEWIQERMRDDFAANQALRRSFKHEKASLKERRIRDEDLLKRMSLNIELASESAEDKKLAAAVLRYKKMKFTIIFLVSDEQVEEKRKAILNKPIFSSNQPSTSTKNDVTQKRLLSMKLHRKERNAFDNVSPTNNGQEQIKTENLGIIKRLKCENEEHDEIDILNKVGNLDDVKPGNAELLYPVQMNLRNIKDEFVSDVKPDLSRKPLALVADYSGDSSSDSAD</sequence>
<organism evidence="4">
    <name type="scientific">Onchocerca flexuosa</name>
    <dbReference type="NCBI Taxonomy" id="387005"/>
    <lineage>
        <taxon>Eukaryota</taxon>
        <taxon>Metazoa</taxon>
        <taxon>Ecdysozoa</taxon>
        <taxon>Nematoda</taxon>
        <taxon>Chromadorea</taxon>
        <taxon>Rhabditida</taxon>
        <taxon>Spirurina</taxon>
        <taxon>Spiruromorpha</taxon>
        <taxon>Filarioidea</taxon>
        <taxon>Onchocercidae</taxon>
        <taxon>Onchocerca</taxon>
    </lineage>
</organism>
<dbReference type="STRING" id="387005.A0A183HL03"/>
<dbReference type="PANTHER" id="PTHR12111">
    <property type="entry name" value="SPLICING FACTOR YJU2"/>
    <property type="match status" value="1"/>
</dbReference>
<reference evidence="2 3" key="2">
    <citation type="submission" date="2018-11" db="EMBL/GenBank/DDBJ databases">
        <authorList>
            <consortium name="Pathogen Informatics"/>
        </authorList>
    </citation>
    <scope>NUCLEOTIDE SEQUENCE [LARGE SCALE GENOMIC DNA]</scope>
</reference>
<dbReference type="GO" id="GO:0005684">
    <property type="term" value="C:U2-type spliceosomal complex"/>
    <property type="evidence" value="ECO:0007669"/>
    <property type="project" value="TreeGrafter"/>
</dbReference>
<gene>
    <name evidence="2" type="ORF">OFLC_LOCUS8167</name>
</gene>
<proteinExistence type="inferred from homology"/>
<evidence type="ECO:0000313" key="2">
    <source>
        <dbReference type="EMBL" id="VDO54346.1"/>
    </source>
</evidence>
<dbReference type="EMBL" id="UZAJ01009017">
    <property type="protein sequence ID" value="VDO54346.1"/>
    <property type="molecule type" value="Genomic_DNA"/>
</dbReference>
<evidence type="ECO:0000256" key="1">
    <source>
        <dbReference type="ARBA" id="ARBA00005595"/>
    </source>
</evidence>
<dbReference type="GO" id="GO:0071014">
    <property type="term" value="C:post-mRNA release spliceosomal complex"/>
    <property type="evidence" value="ECO:0007669"/>
    <property type="project" value="TreeGrafter"/>
</dbReference>
<dbReference type="PANTHER" id="PTHR12111:SF2">
    <property type="entry name" value="SPLICING FACTOR YJU2B-RELATED"/>
    <property type="match status" value="1"/>
</dbReference>
<evidence type="ECO:0000313" key="4">
    <source>
        <dbReference type="WBParaSite" id="OFLC_0000816401-mRNA-1"/>
    </source>
</evidence>
<dbReference type="WBParaSite" id="OFLC_0000816401-mRNA-1">
    <property type="protein sequence ID" value="OFLC_0000816401-mRNA-1"/>
    <property type="gene ID" value="OFLC_0000816401"/>
</dbReference>
<evidence type="ECO:0000313" key="3">
    <source>
        <dbReference type="Proteomes" id="UP000267606"/>
    </source>
</evidence>
<dbReference type="Pfam" id="PF04502">
    <property type="entry name" value="Saf4_Yju2"/>
    <property type="match status" value="1"/>
</dbReference>
<comment type="similarity">
    <text evidence="1">Belongs to the CWC16 family.</text>
</comment>